<keyword evidence="3" id="KW-1185">Reference proteome</keyword>
<protein>
    <submittedName>
        <fullName evidence="2">Uncharacterized protein</fullName>
    </submittedName>
</protein>
<dbReference type="Proteomes" id="UP001066276">
    <property type="component" value="Chromosome 4_2"/>
</dbReference>
<accession>A0AAV7SUL9</accession>
<organism evidence="2 3">
    <name type="scientific">Pleurodeles waltl</name>
    <name type="common">Iberian ribbed newt</name>
    <dbReference type="NCBI Taxonomy" id="8319"/>
    <lineage>
        <taxon>Eukaryota</taxon>
        <taxon>Metazoa</taxon>
        <taxon>Chordata</taxon>
        <taxon>Craniata</taxon>
        <taxon>Vertebrata</taxon>
        <taxon>Euteleostomi</taxon>
        <taxon>Amphibia</taxon>
        <taxon>Batrachia</taxon>
        <taxon>Caudata</taxon>
        <taxon>Salamandroidea</taxon>
        <taxon>Salamandridae</taxon>
        <taxon>Pleurodelinae</taxon>
        <taxon>Pleurodeles</taxon>
    </lineage>
</organism>
<dbReference type="AlphaFoldDB" id="A0AAV7SUL9"/>
<name>A0AAV7SUL9_PLEWA</name>
<feature type="region of interest" description="Disordered" evidence="1">
    <location>
        <begin position="27"/>
        <end position="124"/>
    </location>
</feature>
<evidence type="ECO:0000313" key="2">
    <source>
        <dbReference type="EMBL" id="KAJ1167839.1"/>
    </source>
</evidence>
<evidence type="ECO:0000256" key="1">
    <source>
        <dbReference type="SAM" id="MobiDB-lite"/>
    </source>
</evidence>
<comment type="caution">
    <text evidence="2">The sequence shown here is derived from an EMBL/GenBank/DDBJ whole genome shotgun (WGS) entry which is preliminary data.</text>
</comment>
<evidence type="ECO:0000313" key="3">
    <source>
        <dbReference type="Proteomes" id="UP001066276"/>
    </source>
</evidence>
<feature type="compositionally biased region" description="Basic and acidic residues" evidence="1">
    <location>
        <begin position="56"/>
        <end position="65"/>
    </location>
</feature>
<dbReference type="EMBL" id="JANPWB010000008">
    <property type="protein sequence ID" value="KAJ1167839.1"/>
    <property type="molecule type" value="Genomic_DNA"/>
</dbReference>
<gene>
    <name evidence="2" type="ORF">NDU88_008227</name>
</gene>
<reference evidence="2" key="1">
    <citation type="journal article" date="2022" name="bioRxiv">
        <title>Sequencing and chromosome-scale assembly of the giantPleurodeles waltlgenome.</title>
        <authorList>
            <person name="Brown T."/>
            <person name="Elewa A."/>
            <person name="Iarovenko S."/>
            <person name="Subramanian E."/>
            <person name="Araus A.J."/>
            <person name="Petzold A."/>
            <person name="Susuki M."/>
            <person name="Suzuki K.-i.T."/>
            <person name="Hayashi T."/>
            <person name="Toyoda A."/>
            <person name="Oliveira C."/>
            <person name="Osipova E."/>
            <person name="Leigh N.D."/>
            <person name="Simon A."/>
            <person name="Yun M.H."/>
        </authorList>
    </citation>
    <scope>NUCLEOTIDE SEQUENCE</scope>
    <source>
        <strain evidence="2">20211129_DDA</strain>
        <tissue evidence="2">Liver</tissue>
    </source>
</reference>
<proteinExistence type="predicted"/>
<sequence length="124" mass="13845">MHRRALRVGPHKGEALLQRDALIIMARGKAPKKKHRGEEQTDVEADTPRMGVRSARHTELSEEKPTGGSPEGKQQRGNPKRERRFPKWEPAPLGTPEMKGKNNPNKAKQACALNSTTVTKHLSQ</sequence>
<feature type="compositionally biased region" description="Polar residues" evidence="1">
    <location>
        <begin position="102"/>
        <end position="124"/>
    </location>
</feature>